<name>A0A6C0K9Q6_9ZZZZ</name>
<dbReference type="AlphaFoldDB" id="A0A6C0K9Q6"/>
<dbReference type="SUPFAM" id="SSF57850">
    <property type="entry name" value="RING/U-box"/>
    <property type="match status" value="1"/>
</dbReference>
<dbReference type="Gene3D" id="3.30.40.10">
    <property type="entry name" value="Zinc/RING finger domain, C3HC4 (zinc finger)"/>
    <property type="match status" value="1"/>
</dbReference>
<dbReference type="EMBL" id="MN740810">
    <property type="protein sequence ID" value="QHU12884.1"/>
    <property type="molecule type" value="Genomic_DNA"/>
</dbReference>
<feature type="domain" description="RING-type" evidence="1">
    <location>
        <begin position="5"/>
        <end position="52"/>
    </location>
</feature>
<sequence length="161" mass="18077">MPDECSICKGGIIEFPTIKATGSHRSSCGHLFHPACIWKWYSEDHITCPICRNNATEFEALPKVGGAIVKRESIVPPLTGEGGFICIARSSFEFILRFRGIIPRRIIIENLGFAENNYSLKINICRKDFTRILEEYGATGFSDLDWSQLMSKFPAALSTDR</sequence>
<reference evidence="2" key="1">
    <citation type="journal article" date="2020" name="Nature">
        <title>Giant virus diversity and host interactions through global metagenomics.</title>
        <authorList>
            <person name="Schulz F."/>
            <person name="Roux S."/>
            <person name="Paez-Espino D."/>
            <person name="Jungbluth S."/>
            <person name="Walsh D.A."/>
            <person name="Denef V.J."/>
            <person name="McMahon K.D."/>
            <person name="Konstantinidis K.T."/>
            <person name="Eloe-Fadrosh E.A."/>
            <person name="Kyrpides N.C."/>
            <person name="Woyke T."/>
        </authorList>
    </citation>
    <scope>NUCLEOTIDE SEQUENCE</scope>
    <source>
        <strain evidence="2">GVMAG-S-1101172-89</strain>
    </source>
</reference>
<dbReference type="SMART" id="SM00184">
    <property type="entry name" value="RING"/>
    <property type="match status" value="1"/>
</dbReference>
<organism evidence="2">
    <name type="scientific">viral metagenome</name>
    <dbReference type="NCBI Taxonomy" id="1070528"/>
    <lineage>
        <taxon>unclassified sequences</taxon>
        <taxon>metagenomes</taxon>
        <taxon>organismal metagenomes</taxon>
    </lineage>
</organism>
<proteinExistence type="predicted"/>
<dbReference type="InterPro" id="IPR001841">
    <property type="entry name" value="Znf_RING"/>
</dbReference>
<evidence type="ECO:0000259" key="1">
    <source>
        <dbReference type="PROSITE" id="PS50089"/>
    </source>
</evidence>
<dbReference type="InterPro" id="IPR013083">
    <property type="entry name" value="Znf_RING/FYVE/PHD"/>
</dbReference>
<dbReference type="PROSITE" id="PS50089">
    <property type="entry name" value="ZF_RING_2"/>
    <property type="match status" value="1"/>
</dbReference>
<protein>
    <recommendedName>
        <fullName evidence="1">RING-type domain-containing protein</fullName>
    </recommendedName>
</protein>
<evidence type="ECO:0000313" key="2">
    <source>
        <dbReference type="EMBL" id="QHU12884.1"/>
    </source>
</evidence>
<dbReference type="Pfam" id="PF13639">
    <property type="entry name" value="zf-RING_2"/>
    <property type="match status" value="1"/>
</dbReference>
<accession>A0A6C0K9Q6</accession>